<gene>
    <name evidence="3" type="ORF">ILUMI_02824</name>
</gene>
<evidence type="ECO:0000259" key="2">
    <source>
        <dbReference type="Pfam" id="PF13843"/>
    </source>
</evidence>
<keyword evidence="1" id="KW-1133">Transmembrane helix</keyword>
<dbReference type="EMBL" id="VTPC01001046">
    <property type="protein sequence ID" value="KAF2903357.1"/>
    <property type="molecule type" value="Genomic_DNA"/>
</dbReference>
<dbReference type="Proteomes" id="UP000801492">
    <property type="component" value="Unassembled WGS sequence"/>
</dbReference>
<dbReference type="AlphaFoldDB" id="A0A8K0GIX3"/>
<name>A0A8K0GIX3_IGNLU</name>
<keyword evidence="4" id="KW-1185">Reference proteome</keyword>
<keyword evidence="1" id="KW-0812">Transmembrane</keyword>
<comment type="caution">
    <text evidence="3">The sequence shown here is derived from an EMBL/GenBank/DDBJ whole genome shotgun (WGS) entry which is preliminary data.</text>
</comment>
<evidence type="ECO:0000256" key="1">
    <source>
        <dbReference type="SAM" id="Phobius"/>
    </source>
</evidence>
<organism evidence="3 4">
    <name type="scientific">Ignelater luminosus</name>
    <name type="common">Cucubano</name>
    <name type="synonym">Pyrophorus luminosus</name>
    <dbReference type="NCBI Taxonomy" id="2038154"/>
    <lineage>
        <taxon>Eukaryota</taxon>
        <taxon>Metazoa</taxon>
        <taxon>Ecdysozoa</taxon>
        <taxon>Arthropoda</taxon>
        <taxon>Hexapoda</taxon>
        <taxon>Insecta</taxon>
        <taxon>Pterygota</taxon>
        <taxon>Neoptera</taxon>
        <taxon>Endopterygota</taxon>
        <taxon>Coleoptera</taxon>
        <taxon>Polyphaga</taxon>
        <taxon>Elateriformia</taxon>
        <taxon>Elateroidea</taxon>
        <taxon>Elateridae</taxon>
        <taxon>Agrypninae</taxon>
        <taxon>Pyrophorini</taxon>
        <taxon>Ignelater</taxon>
    </lineage>
</organism>
<accession>A0A8K0GIX3</accession>
<dbReference type="InterPro" id="IPR029526">
    <property type="entry name" value="PGBD"/>
</dbReference>
<dbReference type="OrthoDB" id="7398560at2759"/>
<evidence type="ECO:0000313" key="4">
    <source>
        <dbReference type="Proteomes" id="UP000801492"/>
    </source>
</evidence>
<sequence>MHNDDSMSGTKNKPEIIHYYNSMKGDVDNMDKMVTYYSTKRRTCRWLPVMFYNMIDVACLASYIIHTSKNPLAKKYLFQELEKSLAMHSIESRSQMPYVVKIFSTRLAIESMLSHPIIRAPPASTSAVYS</sequence>
<reference evidence="3" key="1">
    <citation type="submission" date="2019-08" db="EMBL/GenBank/DDBJ databases">
        <title>The genome of the North American firefly Photinus pyralis.</title>
        <authorList>
            <consortium name="Photinus pyralis genome working group"/>
            <person name="Fallon T.R."/>
            <person name="Sander Lower S.E."/>
            <person name="Weng J.-K."/>
        </authorList>
    </citation>
    <scope>NUCLEOTIDE SEQUENCE</scope>
    <source>
        <strain evidence="3">TRF0915ILg1</strain>
        <tissue evidence="3">Whole body</tissue>
    </source>
</reference>
<protein>
    <recommendedName>
        <fullName evidence="2">PiggyBac transposable element-derived protein domain-containing protein</fullName>
    </recommendedName>
</protein>
<feature type="domain" description="PiggyBac transposable element-derived protein" evidence="2">
    <location>
        <begin position="6"/>
        <end position="60"/>
    </location>
</feature>
<feature type="transmembrane region" description="Helical" evidence="1">
    <location>
        <begin position="46"/>
        <end position="65"/>
    </location>
</feature>
<evidence type="ECO:0000313" key="3">
    <source>
        <dbReference type="EMBL" id="KAF2903357.1"/>
    </source>
</evidence>
<proteinExistence type="predicted"/>
<dbReference type="Pfam" id="PF13843">
    <property type="entry name" value="DDE_Tnp_1_7"/>
    <property type="match status" value="1"/>
</dbReference>
<keyword evidence="1" id="KW-0472">Membrane</keyword>